<proteinExistence type="predicted"/>
<reference evidence="3" key="2">
    <citation type="submission" date="2015-01" db="EMBL/GenBank/DDBJ databases">
        <title>Evolutionary Origins and Diversification of the Mycorrhizal Mutualists.</title>
        <authorList>
            <consortium name="DOE Joint Genome Institute"/>
            <consortium name="Mycorrhizal Genomics Consortium"/>
            <person name="Kohler A."/>
            <person name="Kuo A."/>
            <person name="Nagy L.G."/>
            <person name="Floudas D."/>
            <person name="Copeland A."/>
            <person name="Barry K.W."/>
            <person name="Cichocki N."/>
            <person name="Veneault-Fourrey C."/>
            <person name="LaButti K."/>
            <person name="Lindquist E.A."/>
            <person name="Lipzen A."/>
            <person name="Lundell T."/>
            <person name="Morin E."/>
            <person name="Murat C."/>
            <person name="Riley R."/>
            <person name="Ohm R."/>
            <person name="Sun H."/>
            <person name="Tunlid A."/>
            <person name="Henrissat B."/>
            <person name="Grigoriev I.V."/>
            <person name="Hibbett D.S."/>
            <person name="Martin F."/>
        </authorList>
    </citation>
    <scope>NUCLEOTIDE SEQUENCE [LARGE SCALE GENOMIC DNA]</scope>
    <source>
        <strain evidence="3">Foug A</strain>
    </source>
</reference>
<accession>A0A0C3E9W1</accession>
<feature type="compositionally biased region" description="Low complexity" evidence="1">
    <location>
        <begin position="20"/>
        <end position="37"/>
    </location>
</feature>
<protein>
    <submittedName>
        <fullName evidence="2">Uncharacterized protein</fullName>
    </submittedName>
</protein>
<gene>
    <name evidence="2" type="ORF">SCLCIDRAFT_19402</name>
</gene>
<dbReference type="Proteomes" id="UP000053989">
    <property type="component" value="Unassembled WGS sequence"/>
</dbReference>
<organism evidence="2 3">
    <name type="scientific">Scleroderma citrinum Foug A</name>
    <dbReference type="NCBI Taxonomy" id="1036808"/>
    <lineage>
        <taxon>Eukaryota</taxon>
        <taxon>Fungi</taxon>
        <taxon>Dikarya</taxon>
        <taxon>Basidiomycota</taxon>
        <taxon>Agaricomycotina</taxon>
        <taxon>Agaricomycetes</taxon>
        <taxon>Agaricomycetidae</taxon>
        <taxon>Boletales</taxon>
        <taxon>Sclerodermatineae</taxon>
        <taxon>Sclerodermataceae</taxon>
        <taxon>Scleroderma</taxon>
    </lineage>
</organism>
<evidence type="ECO:0000313" key="2">
    <source>
        <dbReference type="EMBL" id="KIM69545.1"/>
    </source>
</evidence>
<dbReference type="InParanoid" id="A0A0C3E9W1"/>
<keyword evidence="3" id="KW-1185">Reference proteome</keyword>
<dbReference type="AlphaFoldDB" id="A0A0C3E9W1"/>
<dbReference type="EMBL" id="KN822006">
    <property type="protein sequence ID" value="KIM69545.1"/>
    <property type="molecule type" value="Genomic_DNA"/>
</dbReference>
<evidence type="ECO:0000313" key="3">
    <source>
        <dbReference type="Proteomes" id="UP000053989"/>
    </source>
</evidence>
<reference evidence="2 3" key="1">
    <citation type="submission" date="2014-04" db="EMBL/GenBank/DDBJ databases">
        <authorList>
            <consortium name="DOE Joint Genome Institute"/>
            <person name="Kuo A."/>
            <person name="Kohler A."/>
            <person name="Nagy L.G."/>
            <person name="Floudas D."/>
            <person name="Copeland A."/>
            <person name="Barry K.W."/>
            <person name="Cichocki N."/>
            <person name="Veneault-Fourrey C."/>
            <person name="LaButti K."/>
            <person name="Lindquist E.A."/>
            <person name="Lipzen A."/>
            <person name="Lundell T."/>
            <person name="Morin E."/>
            <person name="Murat C."/>
            <person name="Sun H."/>
            <person name="Tunlid A."/>
            <person name="Henrissat B."/>
            <person name="Grigoriev I.V."/>
            <person name="Hibbett D.S."/>
            <person name="Martin F."/>
            <person name="Nordberg H.P."/>
            <person name="Cantor M.N."/>
            <person name="Hua S.X."/>
        </authorList>
    </citation>
    <scope>NUCLEOTIDE SEQUENCE [LARGE SCALE GENOMIC DNA]</scope>
    <source>
        <strain evidence="2 3">Foug A</strain>
    </source>
</reference>
<sequence>MLSANQVSGRPSFPFRDISSPDPAAQSPTSSSPSLLSAVHGPALTLASSAAHPFPVNPAPQRPYQDRNVQWNVRPLAALETLSSWTDAIDIHLAFQLAS</sequence>
<dbReference type="HOGENOM" id="CLU_2321725_0_0_1"/>
<feature type="region of interest" description="Disordered" evidence="1">
    <location>
        <begin position="1"/>
        <end position="37"/>
    </location>
</feature>
<evidence type="ECO:0000256" key="1">
    <source>
        <dbReference type="SAM" id="MobiDB-lite"/>
    </source>
</evidence>
<name>A0A0C3E9W1_9AGAM</name>